<keyword evidence="3" id="KW-0560">Oxidoreductase</keyword>
<keyword evidence="4" id="KW-0503">Monooxygenase</keyword>
<feature type="compositionally biased region" description="Low complexity" evidence="5">
    <location>
        <begin position="65"/>
        <end position="76"/>
    </location>
</feature>
<feature type="compositionally biased region" description="Basic residues" evidence="5">
    <location>
        <begin position="1"/>
        <end position="16"/>
    </location>
</feature>
<organism evidence="7 8">
    <name type="scientific">Streptomyces thioluteus</name>
    <dbReference type="NCBI Taxonomy" id="66431"/>
    <lineage>
        <taxon>Bacteria</taxon>
        <taxon>Bacillati</taxon>
        <taxon>Actinomycetota</taxon>
        <taxon>Actinomycetes</taxon>
        <taxon>Kitasatosporales</taxon>
        <taxon>Streptomycetaceae</taxon>
        <taxon>Streptomyces</taxon>
    </lineage>
</organism>
<feature type="region of interest" description="Disordered" evidence="5">
    <location>
        <begin position="537"/>
        <end position="604"/>
    </location>
</feature>
<feature type="region of interest" description="Disordered" evidence="5">
    <location>
        <begin position="1"/>
        <end position="34"/>
    </location>
</feature>
<accession>A0ABN3WAT9</accession>
<keyword evidence="8" id="KW-1185">Reference proteome</keyword>
<dbReference type="PANTHER" id="PTHR30011:SF16">
    <property type="entry name" value="C2H2 FINGER DOMAIN TRANSCRIPTION FACTOR (EUROFUNG)-RELATED"/>
    <property type="match status" value="1"/>
</dbReference>
<proteinExistence type="predicted"/>
<keyword evidence="1" id="KW-0285">Flavoprotein</keyword>
<name>A0ABN3WAT9_STRTU</name>
<gene>
    <name evidence="7" type="ORF">GCM10020221_00430</name>
</gene>
<keyword evidence="2" id="KW-0288">FMN</keyword>
<feature type="region of interest" description="Disordered" evidence="5">
    <location>
        <begin position="55"/>
        <end position="94"/>
    </location>
</feature>
<dbReference type="Gene3D" id="3.20.20.30">
    <property type="entry name" value="Luciferase-like domain"/>
    <property type="match status" value="2"/>
</dbReference>
<evidence type="ECO:0000256" key="3">
    <source>
        <dbReference type="ARBA" id="ARBA00023002"/>
    </source>
</evidence>
<evidence type="ECO:0000256" key="4">
    <source>
        <dbReference type="ARBA" id="ARBA00023033"/>
    </source>
</evidence>
<dbReference type="InterPro" id="IPR051260">
    <property type="entry name" value="Diverse_substr_monoxygenases"/>
</dbReference>
<protein>
    <recommendedName>
        <fullName evidence="6">Luciferase-like domain-containing protein</fullName>
    </recommendedName>
</protein>
<dbReference type="PANTHER" id="PTHR30011">
    <property type="entry name" value="ALKANESULFONATE MONOOXYGENASE-RELATED"/>
    <property type="match status" value="1"/>
</dbReference>
<evidence type="ECO:0000313" key="8">
    <source>
        <dbReference type="Proteomes" id="UP001501102"/>
    </source>
</evidence>
<feature type="compositionally biased region" description="Pro residues" evidence="5">
    <location>
        <begin position="336"/>
        <end position="349"/>
    </location>
</feature>
<dbReference type="InterPro" id="IPR036661">
    <property type="entry name" value="Luciferase-like_sf"/>
</dbReference>
<reference evidence="7 8" key="1">
    <citation type="journal article" date="2019" name="Int. J. Syst. Evol. Microbiol.">
        <title>The Global Catalogue of Microorganisms (GCM) 10K type strain sequencing project: providing services to taxonomists for standard genome sequencing and annotation.</title>
        <authorList>
            <consortium name="The Broad Institute Genomics Platform"/>
            <consortium name="The Broad Institute Genome Sequencing Center for Infectious Disease"/>
            <person name="Wu L."/>
            <person name="Ma J."/>
        </authorList>
    </citation>
    <scope>NUCLEOTIDE SEQUENCE [LARGE SCALE GENOMIC DNA]</scope>
    <source>
        <strain evidence="7 8">JCM 4087</strain>
    </source>
</reference>
<evidence type="ECO:0000256" key="5">
    <source>
        <dbReference type="SAM" id="MobiDB-lite"/>
    </source>
</evidence>
<evidence type="ECO:0000256" key="2">
    <source>
        <dbReference type="ARBA" id="ARBA00022643"/>
    </source>
</evidence>
<dbReference type="EMBL" id="BAAAXZ010000002">
    <property type="protein sequence ID" value="GAA2908241.1"/>
    <property type="molecule type" value="Genomic_DNA"/>
</dbReference>
<dbReference type="InterPro" id="IPR011251">
    <property type="entry name" value="Luciferase-like_dom"/>
</dbReference>
<evidence type="ECO:0000313" key="7">
    <source>
        <dbReference type="EMBL" id="GAA2908241.1"/>
    </source>
</evidence>
<evidence type="ECO:0000256" key="1">
    <source>
        <dbReference type="ARBA" id="ARBA00022630"/>
    </source>
</evidence>
<feature type="domain" description="Luciferase-like" evidence="6">
    <location>
        <begin position="33"/>
        <end position="314"/>
    </location>
</feature>
<dbReference type="SUPFAM" id="SSF51679">
    <property type="entry name" value="Bacterial luciferase-like"/>
    <property type="match status" value="2"/>
</dbReference>
<feature type="compositionally biased region" description="Low complexity" evidence="5">
    <location>
        <begin position="568"/>
        <end position="577"/>
    </location>
</feature>
<dbReference type="Pfam" id="PF00296">
    <property type="entry name" value="Bac_luciferase"/>
    <property type="match status" value="2"/>
</dbReference>
<feature type="domain" description="Luciferase-like" evidence="6">
    <location>
        <begin position="391"/>
        <end position="550"/>
    </location>
</feature>
<feature type="region of interest" description="Disordered" evidence="5">
    <location>
        <begin position="330"/>
        <end position="360"/>
    </location>
</feature>
<sequence length="604" mass="64136">MRAHRLTHLRGSHARTHPAACTWPSPSTGPGTHGAESYVRAARLAERGRFDFVTIGDGFGPPPAAARGGRTRSPCSPASPPPPNASASCPTVTTTHTEPFHLSCAVATLDWVSRGRAGWAAEVSVSAAEARAFGRREAPAEEEAWREADAVADVVARLWDSWEDGAEIRDTAGGRFVDRDKLHHVDFTGPGFTVRGPSVVPRPPQGHPVTVVDATAPAARDTAARHADVVLLRAERAHDPAVFRARADDLREAARAHGHGPGRRRPVVLASVPVALHTAADAVALADQITHWYATGAADGFHFRPEDPDRDLSLLADGTAAVLQHRGLLRPLLPGRHPPGAPRPGPPGQPLRTREGDRVTARTARTGRRTMHLAAHFPGAGGTTVWSDPRSGSRTDFSSFAHLARTTERGLFDFLLLAEGLRLGEHKGRIHDLDAVGSPDPVTVLSALAAVTERLGLAAAVSAGFHEPYELARRLASLDHLSDGRAAWNVVAASDAFAGENFRRGGRPDGGHARAVEFLQLARELWRSQGRPFAHAGRHFDVAGARRHRDRGTPTRAGSSPPPPPTSSSPGTTRWTPAGTSVPASNGGRPLTAGRPGGLRSCRT</sequence>
<dbReference type="Proteomes" id="UP001501102">
    <property type="component" value="Unassembled WGS sequence"/>
</dbReference>
<comment type="caution">
    <text evidence="7">The sequence shown here is derived from an EMBL/GenBank/DDBJ whole genome shotgun (WGS) entry which is preliminary data.</text>
</comment>
<evidence type="ECO:0000259" key="6">
    <source>
        <dbReference type="Pfam" id="PF00296"/>
    </source>
</evidence>